<comment type="caution">
    <text evidence="3">The sequence shown here is derived from an EMBL/GenBank/DDBJ whole genome shotgun (WGS) entry which is preliminary data.</text>
</comment>
<evidence type="ECO:0000313" key="4">
    <source>
        <dbReference type="Proteomes" id="UP001159428"/>
    </source>
</evidence>
<sequence>MDKSQANKTILRGGFNSSAGCHEKDKNASCSTEIGTSYEECEINVAVVIIVILVIVGWFIGYLFLQKVQEKKEEGTSSTPQKRRNFKIP</sequence>
<accession>A0AAU9XFC8</accession>
<organism evidence="3 4">
    <name type="scientific">Pocillopora meandrina</name>
    <dbReference type="NCBI Taxonomy" id="46732"/>
    <lineage>
        <taxon>Eukaryota</taxon>
        <taxon>Metazoa</taxon>
        <taxon>Cnidaria</taxon>
        <taxon>Anthozoa</taxon>
        <taxon>Hexacorallia</taxon>
        <taxon>Scleractinia</taxon>
        <taxon>Astrocoeniina</taxon>
        <taxon>Pocilloporidae</taxon>
        <taxon>Pocillopora</taxon>
    </lineage>
</organism>
<evidence type="ECO:0000313" key="3">
    <source>
        <dbReference type="EMBL" id="CAH3144434.1"/>
    </source>
</evidence>
<gene>
    <name evidence="3" type="ORF">PMEA_00021029</name>
</gene>
<keyword evidence="2" id="KW-0812">Transmembrane</keyword>
<dbReference type="AlphaFoldDB" id="A0AAU9XFC8"/>
<feature type="transmembrane region" description="Helical" evidence="2">
    <location>
        <begin position="43"/>
        <end position="65"/>
    </location>
</feature>
<keyword evidence="2" id="KW-0472">Membrane</keyword>
<evidence type="ECO:0000256" key="2">
    <source>
        <dbReference type="SAM" id="Phobius"/>
    </source>
</evidence>
<proteinExistence type="predicted"/>
<dbReference type="Proteomes" id="UP001159428">
    <property type="component" value="Unassembled WGS sequence"/>
</dbReference>
<reference evidence="3 4" key="1">
    <citation type="submission" date="2022-05" db="EMBL/GenBank/DDBJ databases">
        <authorList>
            <consortium name="Genoscope - CEA"/>
            <person name="William W."/>
        </authorList>
    </citation>
    <scope>NUCLEOTIDE SEQUENCE [LARGE SCALE GENOMIC DNA]</scope>
</reference>
<keyword evidence="2" id="KW-1133">Transmembrane helix</keyword>
<name>A0AAU9XFC8_9CNID</name>
<protein>
    <submittedName>
        <fullName evidence="3">Uncharacterized protein</fullName>
    </submittedName>
</protein>
<evidence type="ECO:0000256" key="1">
    <source>
        <dbReference type="SAM" id="MobiDB-lite"/>
    </source>
</evidence>
<keyword evidence="4" id="KW-1185">Reference proteome</keyword>
<feature type="region of interest" description="Disordered" evidence="1">
    <location>
        <begin position="70"/>
        <end position="89"/>
    </location>
</feature>
<dbReference type="EMBL" id="CALNXJ010000039">
    <property type="protein sequence ID" value="CAH3144434.1"/>
    <property type="molecule type" value="Genomic_DNA"/>
</dbReference>